<feature type="transmembrane region" description="Helical" evidence="10">
    <location>
        <begin position="67"/>
        <end position="87"/>
    </location>
</feature>
<comment type="caution">
    <text evidence="11">The sequence shown here is derived from an EMBL/GenBank/DDBJ whole genome shotgun (WGS) entry which is preliminary data.</text>
</comment>
<keyword evidence="9 10" id="KW-0472">Membrane</keyword>
<evidence type="ECO:0000256" key="2">
    <source>
        <dbReference type="ARBA" id="ARBA00007809"/>
    </source>
</evidence>
<evidence type="ECO:0000256" key="10">
    <source>
        <dbReference type="SAM" id="Phobius"/>
    </source>
</evidence>
<evidence type="ECO:0000256" key="9">
    <source>
        <dbReference type="ARBA" id="ARBA00023136"/>
    </source>
</evidence>
<dbReference type="AlphaFoldDB" id="A0AAV1TB38"/>
<keyword evidence="5" id="KW-0762">Sugar transport</keyword>
<evidence type="ECO:0000256" key="4">
    <source>
        <dbReference type="ARBA" id="ARBA00022475"/>
    </source>
</evidence>
<protein>
    <recommendedName>
        <fullName evidence="13">Bidirectional sugar transporter SWEET</fullName>
    </recommendedName>
</protein>
<comment type="subcellular location">
    <subcellularLocation>
        <location evidence="1">Cell membrane</location>
        <topology evidence="1">Multi-pass membrane protein</topology>
    </subcellularLocation>
</comment>
<evidence type="ECO:0000256" key="6">
    <source>
        <dbReference type="ARBA" id="ARBA00022692"/>
    </source>
</evidence>
<dbReference type="Proteomes" id="UP001162060">
    <property type="component" value="Unassembled WGS sequence"/>
</dbReference>
<evidence type="ECO:0000256" key="1">
    <source>
        <dbReference type="ARBA" id="ARBA00004651"/>
    </source>
</evidence>
<dbReference type="Pfam" id="PF03083">
    <property type="entry name" value="MtN3_slv"/>
    <property type="match status" value="2"/>
</dbReference>
<comment type="similarity">
    <text evidence="2">Belongs to the SWEET sugar transporter family.</text>
</comment>
<feature type="transmembrane region" description="Helical" evidence="10">
    <location>
        <begin position="191"/>
        <end position="214"/>
    </location>
</feature>
<keyword evidence="6 10" id="KW-0812">Transmembrane</keyword>
<dbReference type="GO" id="GO:0005886">
    <property type="term" value="C:plasma membrane"/>
    <property type="evidence" value="ECO:0007669"/>
    <property type="project" value="UniProtKB-SubCell"/>
</dbReference>
<keyword evidence="7" id="KW-0677">Repeat</keyword>
<dbReference type="PANTHER" id="PTHR10791:SF30">
    <property type="entry name" value="SUGAR TRANSPORTER SWEET1"/>
    <property type="match status" value="1"/>
</dbReference>
<dbReference type="InterPro" id="IPR047664">
    <property type="entry name" value="SWEET"/>
</dbReference>
<evidence type="ECO:0008006" key="13">
    <source>
        <dbReference type="Google" id="ProtNLM"/>
    </source>
</evidence>
<keyword evidence="3" id="KW-0813">Transport</keyword>
<dbReference type="InterPro" id="IPR004316">
    <property type="entry name" value="SWEET_rpt"/>
</dbReference>
<dbReference type="GO" id="GO:0051119">
    <property type="term" value="F:sugar transmembrane transporter activity"/>
    <property type="evidence" value="ECO:0007669"/>
    <property type="project" value="InterPro"/>
</dbReference>
<accession>A0AAV1TB38</accession>
<evidence type="ECO:0000313" key="12">
    <source>
        <dbReference type="Proteomes" id="UP001162060"/>
    </source>
</evidence>
<dbReference type="Gene3D" id="1.20.1280.290">
    <property type="match status" value="2"/>
</dbReference>
<feature type="transmembrane region" description="Helical" evidence="10">
    <location>
        <begin position="131"/>
        <end position="149"/>
    </location>
</feature>
<dbReference type="FunFam" id="1.20.1280.290:FF:000007">
    <property type="entry name" value="Bidirectional sugar transporter SWEET7"/>
    <property type="match status" value="2"/>
</dbReference>
<reference evidence="11" key="1">
    <citation type="submission" date="2024-01" db="EMBL/GenBank/DDBJ databases">
        <authorList>
            <person name="Webb A."/>
        </authorList>
    </citation>
    <scope>NUCLEOTIDE SEQUENCE</scope>
    <source>
        <strain evidence="11">Pm1</strain>
    </source>
</reference>
<proteinExistence type="inferred from homology"/>
<evidence type="ECO:0000256" key="3">
    <source>
        <dbReference type="ARBA" id="ARBA00022448"/>
    </source>
</evidence>
<dbReference type="EMBL" id="CAKLBY020000031">
    <property type="protein sequence ID" value="CAK7907297.1"/>
    <property type="molecule type" value="Genomic_DNA"/>
</dbReference>
<feature type="transmembrane region" description="Helical" evidence="10">
    <location>
        <begin position="161"/>
        <end position="185"/>
    </location>
</feature>
<feature type="transmembrane region" description="Helical" evidence="10">
    <location>
        <begin position="99"/>
        <end position="119"/>
    </location>
</feature>
<dbReference type="PANTHER" id="PTHR10791">
    <property type="entry name" value="RAG1-ACTIVATING PROTEIN 1"/>
    <property type="match status" value="1"/>
</dbReference>
<evidence type="ECO:0000313" key="11">
    <source>
        <dbReference type="EMBL" id="CAK7907297.1"/>
    </source>
</evidence>
<keyword evidence="8 10" id="KW-1133">Transmembrane helix</keyword>
<sequence>MSETAVLVVKILAACSCTVMILSPSILISRIVKQKDVGAASVIPLVTLFANCHVWALYGYLTKDWVPIFWIYFPGEAVAIVFLALYWKFTTERRDVTRVLLVTVALLALVSIYAGIGSLGYTNQSQKQVDAIIGVFADISAMCMYASPMEKLLQVLKYKSAAFLNSHMVIAGLTNNCLWCAYGTLTGNWFIIAPSIIFVSLNTFTLILCVVFNAKTHPLPADFHIQRRMSDVPSAPAAEASSKMSAVSYKADSTFPSPAFEALHSPLTSIHVTKGLS</sequence>
<evidence type="ECO:0000256" key="5">
    <source>
        <dbReference type="ARBA" id="ARBA00022597"/>
    </source>
</evidence>
<name>A0AAV1TB38_9STRA</name>
<organism evidence="11 12">
    <name type="scientific">Peronospora matthiolae</name>
    <dbReference type="NCBI Taxonomy" id="2874970"/>
    <lineage>
        <taxon>Eukaryota</taxon>
        <taxon>Sar</taxon>
        <taxon>Stramenopiles</taxon>
        <taxon>Oomycota</taxon>
        <taxon>Peronosporomycetes</taxon>
        <taxon>Peronosporales</taxon>
        <taxon>Peronosporaceae</taxon>
        <taxon>Peronospora</taxon>
    </lineage>
</organism>
<feature type="transmembrane region" description="Helical" evidence="10">
    <location>
        <begin position="40"/>
        <end position="61"/>
    </location>
</feature>
<gene>
    <name evidence="11" type="ORF">PM001_LOCUS3508</name>
</gene>
<feature type="transmembrane region" description="Helical" evidence="10">
    <location>
        <begin position="6"/>
        <end position="28"/>
    </location>
</feature>
<keyword evidence="4" id="KW-1003">Cell membrane</keyword>
<evidence type="ECO:0000256" key="8">
    <source>
        <dbReference type="ARBA" id="ARBA00022989"/>
    </source>
</evidence>
<evidence type="ECO:0000256" key="7">
    <source>
        <dbReference type="ARBA" id="ARBA00022737"/>
    </source>
</evidence>